<keyword evidence="5" id="KW-1185">Reference proteome</keyword>
<evidence type="ECO:0000259" key="3">
    <source>
        <dbReference type="PROSITE" id="PS50222"/>
    </source>
</evidence>
<dbReference type="SMART" id="SM00054">
    <property type="entry name" value="EFh"/>
    <property type="match status" value="1"/>
</dbReference>
<feature type="compositionally biased region" description="Basic residues" evidence="2">
    <location>
        <begin position="239"/>
        <end position="250"/>
    </location>
</feature>
<protein>
    <recommendedName>
        <fullName evidence="3">EF-hand domain-containing protein</fullName>
    </recommendedName>
</protein>
<gene>
    <name evidence="4" type="ORF">CBR_g37626</name>
</gene>
<proteinExistence type="predicted"/>
<dbReference type="Pfam" id="PF13499">
    <property type="entry name" value="EF-hand_7"/>
    <property type="match status" value="1"/>
</dbReference>
<dbReference type="AlphaFoldDB" id="A0A388LN96"/>
<organism evidence="4 5">
    <name type="scientific">Chara braunii</name>
    <name type="common">Braun's stonewort</name>
    <dbReference type="NCBI Taxonomy" id="69332"/>
    <lineage>
        <taxon>Eukaryota</taxon>
        <taxon>Viridiplantae</taxon>
        <taxon>Streptophyta</taxon>
        <taxon>Charophyceae</taxon>
        <taxon>Charales</taxon>
        <taxon>Characeae</taxon>
        <taxon>Chara</taxon>
    </lineage>
</organism>
<evidence type="ECO:0000313" key="4">
    <source>
        <dbReference type="EMBL" id="GBG83826.1"/>
    </source>
</evidence>
<dbReference type="InterPro" id="IPR018247">
    <property type="entry name" value="EF_Hand_1_Ca_BS"/>
</dbReference>
<feature type="domain" description="EF-hand" evidence="3">
    <location>
        <begin position="100"/>
        <end position="135"/>
    </location>
</feature>
<name>A0A388LN96_CHABU</name>
<dbReference type="PROSITE" id="PS00018">
    <property type="entry name" value="EF_HAND_1"/>
    <property type="match status" value="1"/>
</dbReference>
<feature type="region of interest" description="Disordered" evidence="2">
    <location>
        <begin position="229"/>
        <end position="252"/>
    </location>
</feature>
<dbReference type="EMBL" id="BFEA01000453">
    <property type="protein sequence ID" value="GBG83826.1"/>
    <property type="molecule type" value="Genomic_DNA"/>
</dbReference>
<dbReference type="Proteomes" id="UP000265515">
    <property type="component" value="Unassembled WGS sequence"/>
</dbReference>
<evidence type="ECO:0000313" key="5">
    <source>
        <dbReference type="Proteomes" id="UP000265515"/>
    </source>
</evidence>
<dbReference type="Gene3D" id="1.10.238.10">
    <property type="entry name" value="EF-hand"/>
    <property type="match status" value="1"/>
</dbReference>
<sequence>MKWVSHRNHRGNICGVDFIWLLNPSNQSKPLAADWKAAIFDMVKAKLVEAGLRGREAFRFFKTKGEDEGRNESGDDVVTLQAFQDAMEQLGFTAKDSVSLSPLEVEELARCADLDGNGVIDYEEFKRFLSVQSVDQNNQSYEKMKGRTGGGVGVDMRIPTSPQLRRAGEAGSAATQLSPSARGSQYGREPPSLTVDHWVPVHLSEDLQNTARKLEEVYKAASAVSISQRMDKTEDEKARRHQSLQARKKRPQGDVEFAVKDAHLFPPEVETGKWPENYSLSDHAPLTTIFAPLRRSSALASSQGM</sequence>
<feature type="region of interest" description="Disordered" evidence="2">
    <location>
        <begin position="165"/>
        <end position="190"/>
    </location>
</feature>
<accession>A0A388LN96</accession>
<feature type="compositionally biased region" description="Polar residues" evidence="2">
    <location>
        <begin position="173"/>
        <end position="183"/>
    </location>
</feature>
<keyword evidence="1" id="KW-0106">Calcium</keyword>
<dbReference type="OrthoDB" id="10253982at2759"/>
<reference evidence="4 5" key="1">
    <citation type="journal article" date="2018" name="Cell">
        <title>The Chara Genome: Secondary Complexity and Implications for Plant Terrestrialization.</title>
        <authorList>
            <person name="Nishiyama T."/>
            <person name="Sakayama H."/>
            <person name="Vries J.D."/>
            <person name="Buschmann H."/>
            <person name="Saint-Marcoux D."/>
            <person name="Ullrich K.K."/>
            <person name="Haas F.B."/>
            <person name="Vanderstraeten L."/>
            <person name="Becker D."/>
            <person name="Lang D."/>
            <person name="Vosolsobe S."/>
            <person name="Rombauts S."/>
            <person name="Wilhelmsson P.K.I."/>
            <person name="Janitza P."/>
            <person name="Kern R."/>
            <person name="Heyl A."/>
            <person name="Rumpler F."/>
            <person name="Villalobos L.I.A.C."/>
            <person name="Clay J.M."/>
            <person name="Skokan R."/>
            <person name="Toyoda A."/>
            <person name="Suzuki Y."/>
            <person name="Kagoshima H."/>
            <person name="Schijlen E."/>
            <person name="Tajeshwar N."/>
            <person name="Catarino B."/>
            <person name="Hetherington A.J."/>
            <person name="Saltykova A."/>
            <person name="Bonnot C."/>
            <person name="Breuninger H."/>
            <person name="Symeonidi A."/>
            <person name="Radhakrishnan G.V."/>
            <person name="Van Nieuwerburgh F."/>
            <person name="Deforce D."/>
            <person name="Chang C."/>
            <person name="Karol K.G."/>
            <person name="Hedrich R."/>
            <person name="Ulvskov P."/>
            <person name="Glockner G."/>
            <person name="Delwiche C.F."/>
            <person name="Petrasek J."/>
            <person name="Van de Peer Y."/>
            <person name="Friml J."/>
            <person name="Beilby M."/>
            <person name="Dolan L."/>
            <person name="Kohara Y."/>
            <person name="Sugano S."/>
            <person name="Fujiyama A."/>
            <person name="Delaux P.-M."/>
            <person name="Quint M."/>
            <person name="TheiBen G."/>
            <person name="Hagemann M."/>
            <person name="Harholt J."/>
            <person name="Dunand C."/>
            <person name="Zachgo S."/>
            <person name="Langdale J."/>
            <person name="Maumus F."/>
            <person name="Straeten D.V.D."/>
            <person name="Gould S.B."/>
            <person name="Rensing S.A."/>
        </authorList>
    </citation>
    <scope>NUCLEOTIDE SEQUENCE [LARGE SCALE GENOMIC DNA]</scope>
    <source>
        <strain evidence="4 5">S276</strain>
    </source>
</reference>
<dbReference type="InterPro" id="IPR002048">
    <property type="entry name" value="EF_hand_dom"/>
</dbReference>
<evidence type="ECO:0000256" key="1">
    <source>
        <dbReference type="ARBA" id="ARBA00022837"/>
    </source>
</evidence>
<dbReference type="PROSITE" id="PS50222">
    <property type="entry name" value="EF_HAND_2"/>
    <property type="match status" value="1"/>
</dbReference>
<dbReference type="CDD" id="cd00051">
    <property type="entry name" value="EFh"/>
    <property type="match status" value="1"/>
</dbReference>
<dbReference type="GO" id="GO:0005509">
    <property type="term" value="F:calcium ion binding"/>
    <property type="evidence" value="ECO:0007669"/>
    <property type="project" value="InterPro"/>
</dbReference>
<dbReference type="InterPro" id="IPR011992">
    <property type="entry name" value="EF-hand-dom_pair"/>
</dbReference>
<evidence type="ECO:0000256" key="2">
    <source>
        <dbReference type="SAM" id="MobiDB-lite"/>
    </source>
</evidence>
<dbReference type="Gramene" id="GBG83826">
    <property type="protein sequence ID" value="GBG83826"/>
    <property type="gene ID" value="CBR_g37626"/>
</dbReference>
<comment type="caution">
    <text evidence="4">The sequence shown here is derived from an EMBL/GenBank/DDBJ whole genome shotgun (WGS) entry which is preliminary data.</text>
</comment>
<feature type="compositionally biased region" description="Basic and acidic residues" evidence="2">
    <location>
        <begin position="229"/>
        <end position="238"/>
    </location>
</feature>
<dbReference type="SUPFAM" id="SSF47473">
    <property type="entry name" value="EF-hand"/>
    <property type="match status" value="1"/>
</dbReference>